<comment type="caution">
    <text evidence="3">The sequence shown here is derived from an EMBL/GenBank/DDBJ whole genome shotgun (WGS) entry which is preliminary data.</text>
</comment>
<keyword evidence="2" id="KW-0812">Transmembrane</keyword>
<keyword evidence="2" id="KW-0472">Membrane</keyword>
<feature type="transmembrane region" description="Helical" evidence="2">
    <location>
        <begin position="269"/>
        <end position="286"/>
    </location>
</feature>
<keyword evidence="4" id="KW-1185">Reference proteome</keyword>
<feature type="compositionally biased region" description="Pro residues" evidence="1">
    <location>
        <begin position="13"/>
        <end position="33"/>
    </location>
</feature>
<proteinExistence type="predicted"/>
<feature type="region of interest" description="Disordered" evidence="1">
    <location>
        <begin position="1"/>
        <end position="48"/>
    </location>
</feature>
<sequence>MAEKVIAEKPIPLLRPPFEPRPIPPNPSPPSPSPSSSQSHPHYASQQPAFDTANSVPLSALDSLPTITGPNNRIVLANDDIHAFLSADLDLSRLNRIHAHLWMAGRPMRARPLHRYKMLGYGILHTQQMDLHLLQFSHHLMLKPLPEWLLSHEFWEQHICAERPLHELACGFLLSYVWLLASPIDLKMAHDTLLLPAFVTWPWWKAVVREFCAAVDVNALDQVNPRYQFGDLRLGRINSIYRTRFMFTHFVRGYLYGYNRYVIFFQRNFSWILVVFVFFSLVLSAMQVGTGVAPLDKNQTFLTAAYVFVVFSIVSVMAVLGFVGVIFVIVFFFNMAAAIAHVKKETRDRERLALERKSRKGA</sequence>
<feature type="transmembrane region" description="Helical" evidence="2">
    <location>
        <begin position="306"/>
        <end position="339"/>
    </location>
</feature>
<evidence type="ECO:0000313" key="4">
    <source>
        <dbReference type="Proteomes" id="UP000481861"/>
    </source>
</evidence>
<dbReference type="AlphaFoldDB" id="A0A7C8MJZ9"/>
<accession>A0A7C8MJZ9</accession>
<feature type="compositionally biased region" description="Low complexity" evidence="1">
    <location>
        <begin position="34"/>
        <end position="48"/>
    </location>
</feature>
<gene>
    <name evidence="3" type="ORF">BDV95DRAFT_591941</name>
</gene>
<dbReference type="Pfam" id="PF20246">
    <property type="entry name" value="DUF6601"/>
    <property type="match status" value="1"/>
</dbReference>
<dbReference type="InterPro" id="IPR046536">
    <property type="entry name" value="DUF6601"/>
</dbReference>
<dbReference type="OrthoDB" id="5086500at2759"/>
<protein>
    <submittedName>
        <fullName evidence="3">Uncharacterized protein</fullName>
    </submittedName>
</protein>
<dbReference type="Proteomes" id="UP000481861">
    <property type="component" value="Unassembled WGS sequence"/>
</dbReference>
<dbReference type="PANTHER" id="PTHR34414">
    <property type="entry name" value="HET DOMAIN-CONTAINING PROTEIN-RELATED"/>
    <property type="match status" value="1"/>
</dbReference>
<dbReference type="PANTHER" id="PTHR34414:SF1">
    <property type="entry name" value="SUBTILISIN-LIKE SERINE PROTEASE"/>
    <property type="match status" value="1"/>
</dbReference>
<organism evidence="3 4">
    <name type="scientific">Massariosphaeria phaeospora</name>
    <dbReference type="NCBI Taxonomy" id="100035"/>
    <lineage>
        <taxon>Eukaryota</taxon>
        <taxon>Fungi</taxon>
        <taxon>Dikarya</taxon>
        <taxon>Ascomycota</taxon>
        <taxon>Pezizomycotina</taxon>
        <taxon>Dothideomycetes</taxon>
        <taxon>Pleosporomycetidae</taxon>
        <taxon>Pleosporales</taxon>
        <taxon>Pleosporales incertae sedis</taxon>
        <taxon>Massariosphaeria</taxon>
    </lineage>
</organism>
<evidence type="ECO:0000256" key="1">
    <source>
        <dbReference type="SAM" id="MobiDB-lite"/>
    </source>
</evidence>
<reference evidence="3 4" key="1">
    <citation type="submission" date="2020-01" db="EMBL/GenBank/DDBJ databases">
        <authorList>
            <consortium name="DOE Joint Genome Institute"/>
            <person name="Haridas S."/>
            <person name="Albert R."/>
            <person name="Binder M."/>
            <person name="Bloem J."/>
            <person name="Labutti K."/>
            <person name="Salamov A."/>
            <person name="Andreopoulos B."/>
            <person name="Baker S.E."/>
            <person name="Barry K."/>
            <person name="Bills G."/>
            <person name="Bluhm B.H."/>
            <person name="Cannon C."/>
            <person name="Castanera R."/>
            <person name="Culley D.E."/>
            <person name="Daum C."/>
            <person name="Ezra D."/>
            <person name="Gonzalez J.B."/>
            <person name="Henrissat B."/>
            <person name="Kuo A."/>
            <person name="Liang C."/>
            <person name="Lipzen A."/>
            <person name="Lutzoni F."/>
            <person name="Magnuson J."/>
            <person name="Mondo S."/>
            <person name="Nolan M."/>
            <person name="Ohm R."/>
            <person name="Pangilinan J."/>
            <person name="Park H.-J.H."/>
            <person name="Ramirez L."/>
            <person name="Alfaro M."/>
            <person name="Sun H."/>
            <person name="Tritt A."/>
            <person name="Yoshinaga Y."/>
            <person name="Zwiers L.-H.L."/>
            <person name="Turgeon B.G."/>
            <person name="Goodwin S.B."/>
            <person name="Spatafora J.W."/>
            <person name="Crous P.W."/>
            <person name="Grigoriev I.V."/>
        </authorList>
    </citation>
    <scope>NUCLEOTIDE SEQUENCE [LARGE SCALE GENOMIC DNA]</scope>
    <source>
        <strain evidence="3 4">CBS 611.86</strain>
    </source>
</reference>
<keyword evidence="2" id="KW-1133">Transmembrane helix</keyword>
<name>A0A7C8MJZ9_9PLEO</name>
<dbReference type="EMBL" id="JAADJZ010000005">
    <property type="protein sequence ID" value="KAF2875222.1"/>
    <property type="molecule type" value="Genomic_DNA"/>
</dbReference>
<evidence type="ECO:0000313" key="3">
    <source>
        <dbReference type="EMBL" id="KAF2875222.1"/>
    </source>
</evidence>
<evidence type="ECO:0000256" key="2">
    <source>
        <dbReference type="SAM" id="Phobius"/>
    </source>
</evidence>